<feature type="compositionally biased region" description="Polar residues" evidence="1">
    <location>
        <begin position="707"/>
        <end position="716"/>
    </location>
</feature>
<keyword evidence="3" id="KW-1185">Reference proteome</keyword>
<protein>
    <submittedName>
        <fullName evidence="2">Uncharacterized protein</fullName>
    </submittedName>
</protein>
<feature type="compositionally biased region" description="Polar residues" evidence="1">
    <location>
        <begin position="751"/>
        <end position="764"/>
    </location>
</feature>
<feature type="region of interest" description="Disordered" evidence="1">
    <location>
        <begin position="625"/>
        <end position="866"/>
    </location>
</feature>
<evidence type="ECO:0000313" key="3">
    <source>
        <dbReference type="Proteomes" id="UP001285441"/>
    </source>
</evidence>
<feature type="region of interest" description="Disordered" evidence="1">
    <location>
        <begin position="293"/>
        <end position="429"/>
    </location>
</feature>
<name>A0AAE0NUQ9_9PEZI</name>
<feature type="compositionally biased region" description="Low complexity" evidence="1">
    <location>
        <begin position="82"/>
        <end position="106"/>
    </location>
</feature>
<feature type="region of interest" description="Disordered" evidence="1">
    <location>
        <begin position="1"/>
        <end position="56"/>
    </location>
</feature>
<reference evidence="2" key="1">
    <citation type="journal article" date="2023" name="Mol. Phylogenet. Evol.">
        <title>Genome-scale phylogeny and comparative genomics of the fungal order Sordariales.</title>
        <authorList>
            <person name="Hensen N."/>
            <person name="Bonometti L."/>
            <person name="Westerberg I."/>
            <person name="Brannstrom I.O."/>
            <person name="Guillou S."/>
            <person name="Cros-Aarteil S."/>
            <person name="Calhoun S."/>
            <person name="Haridas S."/>
            <person name="Kuo A."/>
            <person name="Mondo S."/>
            <person name="Pangilinan J."/>
            <person name="Riley R."/>
            <person name="LaButti K."/>
            <person name="Andreopoulos B."/>
            <person name="Lipzen A."/>
            <person name="Chen C."/>
            <person name="Yan M."/>
            <person name="Daum C."/>
            <person name="Ng V."/>
            <person name="Clum A."/>
            <person name="Steindorff A."/>
            <person name="Ohm R.A."/>
            <person name="Martin F."/>
            <person name="Silar P."/>
            <person name="Natvig D.O."/>
            <person name="Lalanne C."/>
            <person name="Gautier V."/>
            <person name="Ament-Velasquez S.L."/>
            <person name="Kruys A."/>
            <person name="Hutchinson M.I."/>
            <person name="Powell A.J."/>
            <person name="Barry K."/>
            <person name="Miller A.N."/>
            <person name="Grigoriev I.V."/>
            <person name="Debuchy R."/>
            <person name="Gladieux P."/>
            <person name="Hiltunen Thoren M."/>
            <person name="Johannesson H."/>
        </authorList>
    </citation>
    <scope>NUCLEOTIDE SEQUENCE</scope>
    <source>
        <strain evidence="2">CBS 232.78</strain>
    </source>
</reference>
<feature type="compositionally biased region" description="Polar residues" evidence="1">
    <location>
        <begin position="351"/>
        <end position="367"/>
    </location>
</feature>
<dbReference type="AlphaFoldDB" id="A0AAE0NUQ9"/>
<feature type="compositionally biased region" description="Low complexity" evidence="1">
    <location>
        <begin position="10"/>
        <end position="26"/>
    </location>
</feature>
<feature type="compositionally biased region" description="Acidic residues" evidence="1">
    <location>
        <begin position="733"/>
        <end position="748"/>
    </location>
</feature>
<feature type="compositionally biased region" description="Low complexity" evidence="1">
    <location>
        <begin position="468"/>
        <end position="483"/>
    </location>
</feature>
<proteinExistence type="predicted"/>
<feature type="compositionally biased region" description="Low complexity" evidence="1">
    <location>
        <begin position="33"/>
        <end position="56"/>
    </location>
</feature>
<dbReference type="Proteomes" id="UP001285441">
    <property type="component" value="Unassembled WGS sequence"/>
</dbReference>
<feature type="region of interest" description="Disordered" evidence="1">
    <location>
        <begin position="537"/>
        <end position="580"/>
    </location>
</feature>
<feature type="region of interest" description="Disordered" evidence="1">
    <location>
        <begin position="221"/>
        <end position="276"/>
    </location>
</feature>
<feature type="compositionally biased region" description="Low complexity" evidence="1">
    <location>
        <begin position="299"/>
        <end position="314"/>
    </location>
</feature>
<feature type="compositionally biased region" description="Polar residues" evidence="1">
    <location>
        <begin position="626"/>
        <end position="643"/>
    </location>
</feature>
<reference evidence="2" key="2">
    <citation type="submission" date="2023-06" db="EMBL/GenBank/DDBJ databases">
        <authorList>
            <consortium name="Lawrence Berkeley National Laboratory"/>
            <person name="Haridas S."/>
            <person name="Hensen N."/>
            <person name="Bonometti L."/>
            <person name="Westerberg I."/>
            <person name="Brannstrom I.O."/>
            <person name="Guillou S."/>
            <person name="Cros-Aarteil S."/>
            <person name="Calhoun S."/>
            <person name="Kuo A."/>
            <person name="Mondo S."/>
            <person name="Pangilinan J."/>
            <person name="Riley R."/>
            <person name="LaButti K."/>
            <person name="Andreopoulos B."/>
            <person name="Lipzen A."/>
            <person name="Chen C."/>
            <person name="Yanf M."/>
            <person name="Daum C."/>
            <person name="Ng V."/>
            <person name="Clum A."/>
            <person name="Steindorff A."/>
            <person name="Ohm R."/>
            <person name="Martin F."/>
            <person name="Silar P."/>
            <person name="Natvig D."/>
            <person name="Lalanne C."/>
            <person name="Gautier V."/>
            <person name="Ament-velasquez S.L."/>
            <person name="Kruys A."/>
            <person name="Hutchinson M.I."/>
            <person name="Powell A.J."/>
            <person name="Barry K."/>
            <person name="Miller A.N."/>
            <person name="Grigoriev I.V."/>
            <person name="Debuchy R."/>
            <person name="Gladieux P."/>
            <person name="Thoren M.H."/>
            <person name="Johannesson H."/>
        </authorList>
    </citation>
    <scope>NUCLEOTIDE SEQUENCE</scope>
    <source>
        <strain evidence="2">CBS 232.78</strain>
    </source>
</reference>
<feature type="region of interest" description="Disordered" evidence="1">
    <location>
        <begin position="464"/>
        <end position="520"/>
    </location>
</feature>
<feature type="compositionally biased region" description="Basic and acidic residues" evidence="1">
    <location>
        <begin position="549"/>
        <end position="558"/>
    </location>
</feature>
<organism evidence="2 3">
    <name type="scientific">Podospora didyma</name>
    <dbReference type="NCBI Taxonomy" id="330526"/>
    <lineage>
        <taxon>Eukaryota</taxon>
        <taxon>Fungi</taxon>
        <taxon>Dikarya</taxon>
        <taxon>Ascomycota</taxon>
        <taxon>Pezizomycotina</taxon>
        <taxon>Sordariomycetes</taxon>
        <taxon>Sordariomycetidae</taxon>
        <taxon>Sordariales</taxon>
        <taxon>Podosporaceae</taxon>
        <taxon>Podospora</taxon>
    </lineage>
</organism>
<dbReference type="EMBL" id="JAULSW010000003">
    <property type="protein sequence ID" value="KAK3388024.1"/>
    <property type="molecule type" value="Genomic_DNA"/>
</dbReference>
<feature type="region of interest" description="Disordered" evidence="1">
    <location>
        <begin position="69"/>
        <end position="106"/>
    </location>
</feature>
<evidence type="ECO:0000313" key="2">
    <source>
        <dbReference type="EMBL" id="KAK3388024.1"/>
    </source>
</evidence>
<feature type="compositionally biased region" description="Low complexity" evidence="1">
    <location>
        <begin position="830"/>
        <end position="843"/>
    </location>
</feature>
<sequence length="1121" mass="119822">MARTRSQRQSGSSAPGKGKADAGGPALPQQEVSDMQATASESSSSSAGTADLSPSPAAAVAANELILAPGDTAGTSSSPVGATADSSPPVVAAPAAPTTATSTPSSTAGPFFPFLGAAATSSPFLFSTAAAGLAKGTAISSRAIKRGCRESLRNRNTRASILSAMNNLGAFRSTAGDVNVWAKEDLARAQRGALDCRNGRLGQAHTAQLQASYEQVQADEDDMPGISNTSTGNGDIDTGRTSSSGDSPATSGMASAVSVHDEEEPVTTGNDGHVDLTGAFASQDEESLVTDNDVDMAGTSSSPQKATSSSSSQEPPKEKNKAGRKKGNARSAAVDFFDRQDREQQAKRQTRSQTRTLNSQPDQSTPQVPLPAQRSGPRYETPDDGCHTTPDENQVQQDVSGYGNDKTTAKNSRRGIEPPSSPVYATSELSFPIPGTSYSWYVDEGHIPKRSSSCLPEFRVASADEDISGSSISDASVASSSSSTGMSRLDTKARPSLDMIKAGKSRAARSRQDTTKGKQVALEINSQEIIAAARRAIRQKHSPATTRQARQEKRKVLDMEPEDNTYQGRKQRRKALATDDDGDVFMSGALSSQDLAPLGISNMASAASSNDESLAIGGNGDVVMAGTSSHDSSATNGMATAVSSHDEESIVTDNDDDNRATLASSQEESFVIHNDDGDGMTALSSSGNDFGDAVMATTSPSHDESATDNMATTATSQDEDYPGYESDERNIDESGDYSQEDSDSEDDALTTIPSQKQAATGSTSKEQKQRHSSNYYIHKENNPAARKNLPAQPSSKKPPRTPAAGAAKKRAKRSPAPSSSPAKKRIQPSNKAANKNAKAVARASGGKPHPADGTVPPSINWKEPGTSAHGRIISLVRHTRMPGRTSPSNPPRFLILVIRKRGPPGGLWESEFKIHAEARSLLLKYWSSLPNGRPKLKSADGSNFYECQGFSDPCERRETTVNGITRALLTTEWTGHSDAEYTWELLKNHNPRNLLELNDPQFMKEHHSKRVSIADHRRVFQSGGHDEYKVDWNDFDEERVWGITNHKVDKHSRPRTSAFTWELAKYLPEEWIAEFWKNNPSGKKRPDPRKNTPNPKKDKKPEDPRGNGGGSLARFFYGGLQ</sequence>
<feature type="compositionally biased region" description="Basic and acidic residues" evidence="1">
    <location>
        <begin position="336"/>
        <end position="346"/>
    </location>
</feature>
<evidence type="ECO:0000256" key="1">
    <source>
        <dbReference type="SAM" id="MobiDB-lite"/>
    </source>
</evidence>
<gene>
    <name evidence="2" type="ORF">B0H63DRAFT_522042</name>
</gene>
<comment type="caution">
    <text evidence="2">The sequence shown here is derived from an EMBL/GenBank/DDBJ whole genome shotgun (WGS) entry which is preliminary data.</text>
</comment>
<feature type="compositionally biased region" description="Basic and acidic residues" evidence="1">
    <location>
        <begin position="380"/>
        <end position="390"/>
    </location>
</feature>
<accession>A0AAE0NUQ9</accession>
<feature type="compositionally biased region" description="Polar residues" evidence="1">
    <location>
        <begin position="391"/>
        <end position="410"/>
    </location>
</feature>
<feature type="compositionally biased region" description="Basic and acidic residues" evidence="1">
    <location>
        <begin position="1084"/>
        <end position="1105"/>
    </location>
</feature>
<feature type="region of interest" description="Disordered" evidence="1">
    <location>
        <begin position="1078"/>
        <end position="1121"/>
    </location>
</feature>
<feature type="compositionally biased region" description="Polar residues" evidence="1">
    <location>
        <begin position="226"/>
        <end position="253"/>
    </location>
</feature>